<dbReference type="InterPro" id="IPR010316">
    <property type="entry name" value="AlkA_N"/>
</dbReference>
<dbReference type="FunFam" id="3.40.10.10:FF:000001">
    <property type="entry name" value="DNA-3-methyladenine glycosylase 2"/>
    <property type="match status" value="1"/>
</dbReference>
<dbReference type="EMBL" id="JAGQHR010000074">
    <property type="protein sequence ID" value="MCA9726840.1"/>
    <property type="molecule type" value="Genomic_DNA"/>
</dbReference>
<comment type="cofactor">
    <cofactor evidence="2">
        <name>Zn(2+)</name>
        <dbReference type="ChEBI" id="CHEBI:29105"/>
    </cofactor>
</comment>
<dbReference type="Pfam" id="PF02805">
    <property type="entry name" value="Ada_Zn_binding"/>
    <property type="match status" value="1"/>
</dbReference>
<evidence type="ECO:0000256" key="12">
    <source>
        <dbReference type="ARBA" id="ARBA00023163"/>
    </source>
</evidence>
<dbReference type="SMART" id="SM00342">
    <property type="entry name" value="HTH_ARAC"/>
    <property type="match status" value="1"/>
</dbReference>
<keyword evidence="5" id="KW-0808">Transferase</keyword>
<dbReference type="GO" id="GO:0006307">
    <property type="term" value="P:DNA alkylation repair"/>
    <property type="evidence" value="ECO:0007669"/>
    <property type="project" value="TreeGrafter"/>
</dbReference>
<dbReference type="SUPFAM" id="SSF55945">
    <property type="entry name" value="TATA-box binding protein-like"/>
    <property type="match status" value="1"/>
</dbReference>
<dbReference type="SUPFAM" id="SSF46689">
    <property type="entry name" value="Homeodomain-like"/>
    <property type="match status" value="1"/>
</dbReference>
<dbReference type="Gene3D" id="3.30.310.20">
    <property type="entry name" value="DNA-3-methyladenine glycosylase AlkA, N-terminal domain"/>
    <property type="match status" value="1"/>
</dbReference>
<keyword evidence="4" id="KW-0489">Methyltransferase</keyword>
<keyword evidence="10" id="KW-0238">DNA-binding</keyword>
<dbReference type="SMART" id="SM01009">
    <property type="entry name" value="AlkA_N"/>
    <property type="match status" value="1"/>
</dbReference>
<dbReference type="GO" id="GO:0032993">
    <property type="term" value="C:protein-DNA complex"/>
    <property type="evidence" value="ECO:0007669"/>
    <property type="project" value="TreeGrafter"/>
</dbReference>
<dbReference type="GO" id="GO:0008725">
    <property type="term" value="F:DNA-3-methyladenine glycosylase activity"/>
    <property type="evidence" value="ECO:0007669"/>
    <property type="project" value="TreeGrafter"/>
</dbReference>
<keyword evidence="6" id="KW-0479">Metal-binding</keyword>
<keyword evidence="7" id="KW-0227">DNA damage</keyword>
<dbReference type="InterPro" id="IPR035451">
    <property type="entry name" value="Ada-like_dom_sf"/>
</dbReference>
<evidence type="ECO:0000256" key="7">
    <source>
        <dbReference type="ARBA" id="ARBA00022763"/>
    </source>
</evidence>
<protein>
    <recommendedName>
        <fullName evidence="3">DNA-3-methyladenine glycosylase II</fullName>
        <ecNumber evidence="3">3.2.2.21</ecNumber>
    </recommendedName>
</protein>
<evidence type="ECO:0000256" key="8">
    <source>
        <dbReference type="ARBA" id="ARBA00022833"/>
    </source>
</evidence>
<dbReference type="Pfam" id="PF12833">
    <property type="entry name" value="HTH_18"/>
    <property type="match status" value="1"/>
</dbReference>
<dbReference type="InterPro" id="IPR018062">
    <property type="entry name" value="HTH_AraC-typ_CS"/>
</dbReference>
<dbReference type="GO" id="GO:0043565">
    <property type="term" value="F:sequence-specific DNA binding"/>
    <property type="evidence" value="ECO:0007669"/>
    <property type="project" value="InterPro"/>
</dbReference>
<dbReference type="Pfam" id="PF06029">
    <property type="entry name" value="AlkA_N"/>
    <property type="match status" value="1"/>
</dbReference>
<keyword evidence="11" id="KW-0010">Activator</keyword>
<dbReference type="InterPro" id="IPR011257">
    <property type="entry name" value="DNA_glycosylase"/>
</dbReference>
<evidence type="ECO:0000256" key="1">
    <source>
        <dbReference type="ARBA" id="ARBA00000086"/>
    </source>
</evidence>
<dbReference type="GO" id="GO:0032259">
    <property type="term" value="P:methylation"/>
    <property type="evidence" value="ECO:0007669"/>
    <property type="project" value="UniProtKB-KW"/>
</dbReference>
<keyword evidence="12" id="KW-0804">Transcription</keyword>
<dbReference type="InterPro" id="IPR004026">
    <property type="entry name" value="Ada_DNA_repair_Zn-bd"/>
</dbReference>
<dbReference type="InterPro" id="IPR018060">
    <property type="entry name" value="HTH_AraC"/>
</dbReference>
<dbReference type="PROSITE" id="PS00041">
    <property type="entry name" value="HTH_ARAC_FAMILY_1"/>
    <property type="match status" value="1"/>
</dbReference>
<dbReference type="Gene3D" id="1.10.340.30">
    <property type="entry name" value="Hypothetical protein, domain 2"/>
    <property type="match status" value="1"/>
</dbReference>
<keyword evidence="8" id="KW-0862">Zinc</keyword>
<evidence type="ECO:0000256" key="4">
    <source>
        <dbReference type="ARBA" id="ARBA00022603"/>
    </source>
</evidence>
<evidence type="ECO:0000313" key="17">
    <source>
        <dbReference type="Proteomes" id="UP000697710"/>
    </source>
</evidence>
<dbReference type="InterPro" id="IPR037046">
    <property type="entry name" value="AlkA_N_sf"/>
</dbReference>
<evidence type="ECO:0000256" key="6">
    <source>
        <dbReference type="ARBA" id="ARBA00022723"/>
    </source>
</evidence>
<evidence type="ECO:0000256" key="5">
    <source>
        <dbReference type="ARBA" id="ARBA00022679"/>
    </source>
</evidence>
<dbReference type="GO" id="GO:0005737">
    <property type="term" value="C:cytoplasm"/>
    <property type="evidence" value="ECO:0007669"/>
    <property type="project" value="TreeGrafter"/>
</dbReference>
<evidence type="ECO:0000256" key="9">
    <source>
        <dbReference type="ARBA" id="ARBA00023015"/>
    </source>
</evidence>
<dbReference type="SUPFAM" id="SSF57884">
    <property type="entry name" value="Ada DNA repair protein, N-terminal domain (N-Ada 10)"/>
    <property type="match status" value="1"/>
</dbReference>
<evidence type="ECO:0000259" key="15">
    <source>
        <dbReference type="PROSITE" id="PS01124"/>
    </source>
</evidence>
<dbReference type="SMART" id="SM00478">
    <property type="entry name" value="ENDO3c"/>
    <property type="match status" value="1"/>
</dbReference>
<dbReference type="Proteomes" id="UP000697710">
    <property type="component" value="Unassembled WGS sequence"/>
</dbReference>
<reference evidence="16" key="1">
    <citation type="submission" date="2020-04" db="EMBL/GenBank/DDBJ databases">
        <authorList>
            <person name="Zhang T."/>
        </authorList>
    </citation>
    <scope>NUCLEOTIDE SEQUENCE</scope>
    <source>
        <strain evidence="16">HKST-UBA01</strain>
    </source>
</reference>
<dbReference type="GO" id="GO:0043916">
    <property type="term" value="F:DNA-7-methylguanine glycosylase activity"/>
    <property type="evidence" value="ECO:0007669"/>
    <property type="project" value="TreeGrafter"/>
</dbReference>
<feature type="domain" description="HTH araC/xylS-type" evidence="15">
    <location>
        <begin position="87"/>
        <end position="185"/>
    </location>
</feature>
<dbReference type="GO" id="GO:0032131">
    <property type="term" value="F:alkylated DNA binding"/>
    <property type="evidence" value="ECO:0007669"/>
    <property type="project" value="TreeGrafter"/>
</dbReference>
<comment type="catalytic activity">
    <reaction evidence="1">
        <text>Hydrolysis of alkylated DNA, releasing 3-methyladenine, 3-methylguanine, 7-methylguanine and 7-methyladenine.</text>
        <dbReference type="EC" id="3.2.2.21"/>
    </reaction>
</comment>
<dbReference type="PANTHER" id="PTHR43003:SF13">
    <property type="entry name" value="DNA-3-METHYLADENINE GLYCOSYLASE 2"/>
    <property type="match status" value="1"/>
</dbReference>
<keyword evidence="9" id="KW-0805">Transcription regulation</keyword>
<dbReference type="EC" id="3.2.2.21" evidence="3"/>
<sequence>MTEDTELCYRALVSRDRRFDGRFFTGVRTTGIYCRPICPARTPRRENVEFYPCAAAAEAAGYRPCLRCRPDSAPGTPEWNGTSATVSRGLRLIQQGELDERGVSGLAARLGIGERHLSRLFEEHLGAAPVVVAQTRRAHFARKLIEETDLPMADIAFASGFGSIRRFNALVRDRFGYPPTELRGRWATRRDRASRASRNLGDGTLTLRLPYRPPLDWEGALAFLAKRTIPGVERVGDGAYERTFELEGHSATASADRATGTFRVIHAEAESCLLLSVSPIPARAVLSVVETVRHLFDLHADPMVVSRHFANDTVLGPLVSSTPGLRLPGSWDGFELAIRAILGQQITVRAATTIAGRLVDRMGRPVVTGDSSLSRLFPSAAEVAAGDLSGLGIPGSRIRALRALAEEVAEGRLTLDPAADPAETRAKLLALPGIGPWTVEYIMMRALRDPNAFPAGDIVLRKALSGSDRALSERQLLSRAEPWRPWRAYAVLHLWRASGTGRTVGPVSATPSASVRSTTKTRRRKTGTNGTERKSHAQRTR</sequence>
<dbReference type="CDD" id="cd00056">
    <property type="entry name" value="ENDO3c"/>
    <property type="match status" value="1"/>
</dbReference>
<reference evidence="16" key="2">
    <citation type="journal article" date="2021" name="Microbiome">
        <title>Successional dynamics and alternative stable states in a saline activated sludge microbial community over 9 years.</title>
        <authorList>
            <person name="Wang Y."/>
            <person name="Ye J."/>
            <person name="Ju F."/>
            <person name="Liu L."/>
            <person name="Boyd J.A."/>
            <person name="Deng Y."/>
            <person name="Parks D.H."/>
            <person name="Jiang X."/>
            <person name="Yin X."/>
            <person name="Woodcroft B.J."/>
            <person name="Tyson G.W."/>
            <person name="Hugenholtz P."/>
            <person name="Polz M.F."/>
            <person name="Zhang T."/>
        </authorList>
    </citation>
    <scope>NUCLEOTIDE SEQUENCE</scope>
    <source>
        <strain evidence="16">HKST-UBA01</strain>
    </source>
</reference>
<evidence type="ECO:0000256" key="10">
    <source>
        <dbReference type="ARBA" id="ARBA00023125"/>
    </source>
</evidence>
<evidence type="ECO:0000256" key="11">
    <source>
        <dbReference type="ARBA" id="ARBA00023159"/>
    </source>
</evidence>
<dbReference type="GO" id="GO:0008270">
    <property type="term" value="F:zinc ion binding"/>
    <property type="evidence" value="ECO:0007669"/>
    <property type="project" value="InterPro"/>
</dbReference>
<dbReference type="GO" id="GO:0008168">
    <property type="term" value="F:methyltransferase activity"/>
    <property type="evidence" value="ECO:0007669"/>
    <property type="project" value="UniProtKB-KW"/>
</dbReference>
<dbReference type="PROSITE" id="PS01124">
    <property type="entry name" value="HTH_ARAC_FAMILY_2"/>
    <property type="match status" value="1"/>
</dbReference>
<dbReference type="PANTHER" id="PTHR43003">
    <property type="entry name" value="DNA-3-METHYLADENINE GLYCOSYLASE"/>
    <property type="match status" value="1"/>
</dbReference>
<dbReference type="GO" id="GO:0006285">
    <property type="term" value="P:base-excision repair, AP site formation"/>
    <property type="evidence" value="ECO:0007669"/>
    <property type="project" value="TreeGrafter"/>
</dbReference>
<dbReference type="InterPro" id="IPR023170">
    <property type="entry name" value="HhH_base_excis_C"/>
</dbReference>
<dbReference type="InterPro" id="IPR009057">
    <property type="entry name" value="Homeodomain-like_sf"/>
</dbReference>
<dbReference type="SUPFAM" id="SSF48150">
    <property type="entry name" value="DNA-glycosylase"/>
    <property type="match status" value="1"/>
</dbReference>
<evidence type="ECO:0000256" key="14">
    <source>
        <dbReference type="SAM" id="MobiDB-lite"/>
    </source>
</evidence>
<comment type="caution">
    <text evidence="16">The sequence shown here is derived from an EMBL/GenBank/DDBJ whole genome shotgun (WGS) entry which is preliminary data.</text>
</comment>
<dbReference type="GO" id="GO:0003700">
    <property type="term" value="F:DNA-binding transcription factor activity"/>
    <property type="evidence" value="ECO:0007669"/>
    <property type="project" value="InterPro"/>
</dbReference>
<dbReference type="Gene3D" id="3.40.10.10">
    <property type="entry name" value="DNA Methylphosphotriester Repair Domain"/>
    <property type="match status" value="1"/>
</dbReference>
<dbReference type="Pfam" id="PF00730">
    <property type="entry name" value="HhH-GPD"/>
    <property type="match status" value="1"/>
</dbReference>
<feature type="region of interest" description="Disordered" evidence="14">
    <location>
        <begin position="502"/>
        <end position="541"/>
    </location>
</feature>
<dbReference type="Gene3D" id="1.10.10.60">
    <property type="entry name" value="Homeodomain-like"/>
    <property type="match status" value="1"/>
</dbReference>
<evidence type="ECO:0000256" key="13">
    <source>
        <dbReference type="ARBA" id="ARBA00023204"/>
    </source>
</evidence>
<proteinExistence type="predicted"/>
<gene>
    <name evidence="16" type="ORF">KC729_04095</name>
</gene>
<dbReference type="Gene3D" id="1.10.1670.10">
    <property type="entry name" value="Helix-hairpin-Helix base-excision DNA repair enzymes (C-terminal)"/>
    <property type="match status" value="1"/>
</dbReference>
<keyword evidence="13" id="KW-0234">DNA repair</keyword>
<name>A0A956LW78_UNCEI</name>
<organism evidence="16 17">
    <name type="scientific">Eiseniibacteriota bacterium</name>
    <dbReference type="NCBI Taxonomy" id="2212470"/>
    <lineage>
        <taxon>Bacteria</taxon>
        <taxon>Candidatus Eiseniibacteriota</taxon>
    </lineage>
</organism>
<evidence type="ECO:0000313" key="16">
    <source>
        <dbReference type="EMBL" id="MCA9726840.1"/>
    </source>
</evidence>
<evidence type="ECO:0000256" key="2">
    <source>
        <dbReference type="ARBA" id="ARBA00001947"/>
    </source>
</evidence>
<dbReference type="InterPro" id="IPR051912">
    <property type="entry name" value="Alkylbase_DNA_Glycosylase/TA"/>
</dbReference>
<accession>A0A956LW78</accession>
<dbReference type="AlphaFoldDB" id="A0A956LW78"/>
<dbReference type="InterPro" id="IPR003265">
    <property type="entry name" value="HhH-GPD_domain"/>
</dbReference>
<evidence type="ECO:0000256" key="3">
    <source>
        <dbReference type="ARBA" id="ARBA00012000"/>
    </source>
</evidence>